<dbReference type="Proteomes" id="UP000199702">
    <property type="component" value="Unassembled WGS sequence"/>
</dbReference>
<dbReference type="PROSITE" id="PS51257">
    <property type="entry name" value="PROKAR_LIPOPROTEIN"/>
    <property type="match status" value="1"/>
</dbReference>
<dbReference type="SUPFAM" id="SSF50156">
    <property type="entry name" value="PDZ domain-like"/>
    <property type="match status" value="1"/>
</dbReference>
<evidence type="ECO:0000259" key="1">
    <source>
        <dbReference type="PROSITE" id="PS50106"/>
    </source>
</evidence>
<organism evidence="2 3">
    <name type="scientific">Flavobacterium terrigena</name>
    <dbReference type="NCBI Taxonomy" id="402734"/>
    <lineage>
        <taxon>Bacteria</taxon>
        <taxon>Pseudomonadati</taxon>
        <taxon>Bacteroidota</taxon>
        <taxon>Flavobacteriia</taxon>
        <taxon>Flavobacteriales</taxon>
        <taxon>Flavobacteriaceae</taxon>
        <taxon>Flavobacterium</taxon>
    </lineage>
</organism>
<dbReference type="PROSITE" id="PS50106">
    <property type="entry name" value="PDZ"/>
    <property type="match status" value="1"/>
</dbReference>
<dbReference type="InterPro" id="IPR036034">
    <property type="entry name" value="PDZ_sf"/>
</dbReference>
<dbReference type="RefSeq" id="WP_091309325.1">
    <property type="nucleotide sequence ID" value="NZ_CBCSJU010000005.1"/>
</dbReference>
<feature type="domain" description="PDZ" evidence="1">
    <location>
        <begin position="304"/>
        <end position="367"/>
    </location>
</feature>
<sequence length="399" mass="44910">MKKIIFLIAFLVISCKSRKVVSSFDLSSLSDSVNIEYDSHIYIKSNIANVNANFLFDTGADGLYLDSVFIAKSKVKFGALAYGKTSGVGIKEERIRVIRDSIYYKINNFNLKSPMTPILQLRPIIGKKIDGIIGNATFTNKTILIDYINQKLFVFKSFNEEMVKDFKKISIRKVNNRYFVNASINAIKDTTIEGDFMIDLGAGCVIDITNETAVQNALDDKIVNQVICNSSNAGIGGFASFSFFTTKSISLSDFGIKKEIICYSNNKTGALSDRSYVGLIGNGFFERFDVILDFENKYMYLRPNANYHKKPINYNLGFSYIDRTDIGVGFIVTSLFEGSDVEKKGLKLGDIITHVNDVSMNDIKDFSILNKAKNNQKIKLKFSRNNISHEIYFITNDLF</sequence>
<protein>
    <submittedName>
        <fullName evidence="2">PDZ domain-containing protein</fullName>
    </submittedName>
</protein>
<dbReference type="Pfam" id="PF00595">
    <property type="entry name" value="PDZ"/>
    <property type="match status" value="1"/>
</dbReference>
<dbReference type="STRING" id="402734.SAMN05660918_1098"/>
<gene>
    <name evidence="2" type="ORF">SAMN05660918_1098</name>
</gene>
<name>A0A1H6RWU9_9FLAO</name>
<evidence type="ECO:0000313" key="3">
    <source>
        <dbReference type="Proteomes" id="UP000199702"/>
    </source>
</evidence>
<reference evidence="3" key="1">
    <citation type="submission" date="2016-10" db="EMBL/GenBank/DDBJ databases">
        <authorList>
            <person name="Varghese N."/>
            <person name="Submissions S."/>
        </authorList>
    </citation>
    <scope>NUCLEOTIDE SEQUENCE [LARGE SCALE GENOMIC DNA]</scope>
    <source>
        <strain evidence="3">DSM 17934</strain>
    </source>
</reference>
<proteinExistence type="predicted"/>
<dbReference type="Gene3D" id="2.30.42.10">
    <property type="match status" value="1"/>
</dbReference>
<dbReference type="InterPro" id="IPR021109">
    <property type="entry name" value="Peptidase_aspartic_dom_sf"/>
</dbReference>
<dbReference type="SMART" id="SM00228">
    <property type="entry name" value="PDZ"/>
    <property type="match status" value="1"/>
</dbReference>
<dbReference type="EMBL" id="FNYA01000002">
    <property type="protein sequence ID" value="SEI60211.1"/>
    <property type="molecule type" value="Genomic_DNA"/>
</dbReference>
<evidence type="ECO:0000313" key="2">
    <source>
        <dbReference type="EMBL" id="SEI60211.1"/>
    </source>
</evidence>
<dbReference type="SUPFAM" id="SSF50630">
    <property type="entry name" value="Acid proteases"/>
    <property type="match status" value="1"/>
</dbReference>
<accession>A0A1H6RWU9</accession>
<dbReference type="InterPro" id="IPR001478">
    <property type="entry name" value="PDZ"/>
</dbReference>
<keyword evidence="3" id="KW-1185">Reference proteome</keyword>
<dbReference type="OrthoDB" id="5166556at2"/>
<dbReference type="Gene3D" id="2.40.70.10">
    <property type="entry name" value="Acid Proteases"/>
    <property type="match status" value="2"/>
</dbReference>
<dbReference type="AlphaFoldDB" id="A0A1H6RWU9"/>